<geneLocation type="chloroplast" evidence="2"/>
<dbReference type="AlphaFoldDB" id="A0A8E5XRC4"/>
<dbReference type="GeneID" id="68216426"/>
<reference evidence="2" key="1">
    <citation type="submission" date="2021-03" db="EMBL/GenBank/DDBJ databases">
        <title>The complete chloroplast genome of Ishige okamurae.</title>
        <authorList>
            <person name="Wang X."/>
        </authorList>
    </citation>
    <scope>NUCLEOTIDE SEQUENCE</scope>
</reference>
<dbReference type="InterPro" id="IPR004789">
    <property type="entry name" value="Acetalactate_synth_ssu"/>
</dbReference>
<dbReference type="GO" id="GO:0009099">
    <property type="term" value="P:L-valine biosynthetic process"/>
    <property type="evidence" value="ECO:0007669"/>
    <property type="project" value="TreeGrafter"/>
</dbReference>
<accession>A0A8E5XRC4</accession>
<dbReference type="PANTHER" id="PTHR30239">
    <property type="entry name" value="ACETOLACTATE SYNTHASE SMALL SUBUNIT"/>
    <property type="match status" value="1"/>
</dbReference>
<dbReference type="EMBL" id="MW762687">
    <property type="protein sequence ID" value="QVJ99590.1"/>
    <property type="molecule type" value="Genomic_DNA"/>
</dbReference>
<dbReference type="NCBIfam" id="TIGR00119">
    <property type="entry name" value="acolac_sm"/>
    <property type="match status" value="1"/>
</dbReference>
<evidence type="ECO:0000259" key="1">
    <source>
        <dbReference type="PROSITE" id="PS51671"/>
    </source>
</evidence>
<dbReference type="RefSeq" id="YP_010185246.1">
    <property type="nucleotide sequence ID" value="NC_058314.1"/>
</dbReference>
<dbReference type="Pfam" id="PF22629">
    <property type="entry name" value="ACT_AHAS_ss"/>
    <property type="match status" value="1"/>
</dbReference>
<dbReference type="Pfam" id="PF10369">
    <property type="entry name" value="ALS_ss_C"/>
    <property type="match status" value="1"/>
</dbReference>
<name>A0A8E5XRC4_9PHAE</name>
<dbReference type="InterPro" id="IPR002912">
    <property type="entry name" value="ACT_dom"/>
</dbReference>
<dbReference type="NCBIfam" id="NF008864">
    <property type="entry name" value="PRK11895.1"/>
    <property type="match status" value="1"/>
</dbReference>
<gene>
    <name evidence="2" type="primary">ilvH</name>
</gene>
<dbReference type="GO" id="GO:0005829">
    <property type="term" value="C:cytosol"/>
    <property type="evidence" value="ECO:0007669"/>
    <property type="project" value="TreeGrafter"/>
</dbReference>
<keyword evidence="2" id="KW-0150">Chloroplast</keyword>
<protein>
    <submittedName>
        <fullName evidence="2">Aceohydroxyacid synthase small subunit</fullName>
    </submittedName>
</protein>
<dbReference type="GO" id="GO:1990610">
    <property type="term" value="F:acetolactate synthase regulator activity"/>
    <property type="evidence" value="ECO:0007669"/>
    <property type="project" value="InterPro"/>
</dbReference>
<sequence>MKSIIRVLVEQESGALVRIVGLISRRRFKLESFSIGSCERKNLARLTIVMTDESTDRNKSIQLTKQLKKIINVLEVKDVTSIPIIERELTLIKLKVTNLEKEEVISLSKVFNFRIIDISHYTLSLEISSSSEKLFALEKLLHKYKVIEFTKTGKITLIRESSNNTLSSKSDLTYKLPISLTDMQSHLKENKKQVPKSHTKKIRDYTRILNEHQENKIIRPRQFEKKRYAYLWR</sequence>
<dbReference type="PROSITE" id="PS51671">
    <property type="entry name" value="ACT"/>
    <property type="match status" value="1"/>
</dbReference>
<organism evidence="2">
    <name type="scientific">Ishige okamurae</name>
    <dbReference type="NCBI Taxonomy" id="233772"/>
    <lineage>
        <taxon>Eukaryota</taxon>
        <taxon>Sar</taxon>
        <taxon>Stramenopiles</taxon>
        <taxon>Ochrophyta</taxon>
        <taxon>PX clade</taxon>
        <taxon>Phaeophyceae</taxon>
        <taxon>Ectocarpales</taxon>
        <taxon>Ishigeaceae</taxon>
        <taxon>Ishige</taxon>
    </lineage>
</organism>
<keyword evidence="2" id="KW-0934">Plastid</keyword>
<dbReference type="InterPro" id="IPR054480">
    <property type="entry name" value="AHAS_small-like_ACT"/>
</dbReference>
<dbReference type="PANTHER" id="PTHR30239:SF0">
    <property type="entry name" value="ACETOLACTATE SYNTHASE SMALL SUBUNIT 1, CHLOROPLASTIC"/>
    <property type="match status" value="1"/>
</dbReference>
<dbReference type="GO" id="GO:0009097">
    <property type="term" value="P:isoleucine biosynthetic process"/>
    <property type="evidence" value="ECO:0007669"/>
    <property type="project" value="TreeGrafter"/>
</dbReference>
<evidence type="ECO:0000313" key="2">
    <source>
        <dbReference type="EMBL" id="QVJ99590.1"/>
    </source>
</evidence>
<dbReference type="GO" id="GO:0003984">
    <property type="term" value="F:acetolactate synthase activity"/>
    <property type="evidence" value="ECO:0007669"/>
    <property type="project" value="TreeGrafter"/>
</dbReference>
<feature type="domain" description="ACT" evidence="1">
    <location>
        <begin position="4"/>
        <end position="81"/>
    </location>
</feature>
<dbReference type="InterPro" id="IPR019455">
    <property type="entry name" value="Acetolactate_synth_ssu_C"/>
</dbReference>
<proteinExistence type="predicted"/>